<dbReference type="RefSeq" id="WP_017842175.1">
    <property type="nucleotide sequence ID" value="NZ_CP035467.1"/>
</dbReference>
<dbReference type="Proteomes" id="UP000305881">
    <property type="component" value="Chromosome"/>
</dbReference>
<keyword evidence="1" id="KW-1133">Transmembrane helix</keyword>
<dbReference type="AlphaFoldDB" id="A0A4P9UTP6"/>
<reference evidence="4" key="1">
    <citation type="journal article" date="2019" name="J. Bacteriol.">
        <title>A Mutagenic Screen Identifies a TonB-Dependent Receptor Required for the Lanthanide Metal Switch in the Type I Methanotroph 'Methylotuvimicrobium buryatense' 5GB1C.</title>
        <authorList>
            <person name="Groom J.D."/>
            <person name="Ford S.M."/>
            <person name="Pesesky M.W."/>
            <person name="Lidstrom M.E."/>
        </authorList>
    </citation>
    <scope>NUCLEOTIDE SEQUENCE [LARGE SCALE GENOMIC DNA]</scope>
    <source>
        <strain evidence="4">5GB1C</strain>
    </source>
</reference>
<dbReference type="STRING" id="675511.GCA_000341735_03790"/>
<gene>
    <name evidence="3" type="ORF">EQU24_18295</name>
</gene>
<dbReference type="EMBL" id="CP035467">
    <property type="protein sequence ID" value="QCW83973.1"/>
    <property type="molecule type" value="Genomic_DNA"/>
</dbReference>
<keyword evidence="1" id="KW-0812">Transmembrane</keyword>
<evidence type="ECO:0000256" key="1">
    <source>
        <dbReference type="SAM" id="Phobius"/>
    </source>
</evidence>
<dbReference type="InterPro" id="IPR011836">
    <property type="entry name" value="YhdP"/>
</dbReference>
<dbReference type="PANTHER" id="PTHR38690">
    <property type="entry name" value="PROTEASE-RELATED"/>
    <property type="match status" value="1"/>
</dbReference>
<dbReference type="NCBIfam" id="TIGR02099">
    <property type="entry name" value="YhdP family protein"/>
    <property type="match status" value="1"/>
</dbReference>
<dbReference type="OrthoDB" id="9762238at2"/>
<dbReference type="InterPro" id="IPR025263">
    <property type="entry name" value="YhdP_central"/>
</dbReference>
<dbReference type="PANTHER" id="PTHR38690:SF1">
    <property type="entry name" value="PROTEASE"/>
    <property type="match status" value="1"/>
</dbReference>
<name>A0A4P9UTP6_METBY</name>
<evidence type="ECO:0000313" key="4">
    <source>
        <dbReference type="Proteomes" id="UP000305881"/>
    </source>
</evidence>
<sequence>MIHHITRATRILLFGSLIASALGLTAVRLLMSGLESYKFELEREIGALIDAPVEIGRIKTGMRGITPTLMLKDIKVLAEDGQRSSTPVNFEEIRLNISLWRVLWTRELWGASWISIVGADVSIQRKPDGSFTLGGLQAGGETDYPLWLLQGGKFELLHSRIAWQDEMRGGKPIQFERVDLVIKNDGDRHQIHLLTGLPENLGHTLRVSMELNGNFFEPGNIDGKLYFEGTGVDLAEIMAGESLSDISIESGVGDLKLWTHWQKSQLSEAVAEINLSRVVLQFKAKNALVLDRLETLFRWRDDGRRLVLDVARLAVEGTRRPWTDTQFSLAVERDTENAFKRLALSAHRLDMMNISELVAWPGLLPVEQTERLTALKLSGNVEDFTLFIDIDSQRFAADGLFSDLGFAGFDSFPGFSGLTGYIRGNDEQGMVQLTTGQSQLAPDGVFRQALSFERLQGRIDWRQTLDAWIISSKQIRLDVPAGSTISRLFLTLPKSEASPVLELQSTFSVADLGQVKNYLPVGSIDPDTFSWLDRAFISGSIPRGGLLFSGELERYPFAESQGVFEVLFDVSDMTLNYDPEWPNLTKVDAQVLFYGPSLKVDIKKAETANCSIRQAEITIPMLNDEPNLLVSGVAEGSIINALDFLQQTPIGSSVGALRAAITPTGNTSVKLDLDIPLVGPKPIKVDGEATFDHASLVVHSFDLPVGNIKGTLKFNEQGLFADNMQAVALGSPIRVNIENESKQTTIKVVGQSAVEDLQNQFKLPWWGLVEGNTDYRLELVLPGDDNRTTQLTVNSDLRGLSLALPDGLAKSKDQSRSLSLVFDLSDERLLPVRLNYDNQLNAAFKIEIAEQALHSGHFLFGVGVVDYPDDPIIKLEANRDQMNLEEWLSFIDRGGVAKEKPIPVHEIKVKTRQLINKFMDLGRLDLMLTRSGKVWVGKIDSSAAKGDLRIPVDRSGEDSIRMTMEFIDLTAMSRIKLEGGTDNLAEKLPLFDIDSEKVIWRSSDIGRLVLRTVRIPKGLHFHRLTVSDRNETMNLTGRWINQGLGSTTELKGTFDGRQFGRLLNELGLYESMKETRIAAKLDLNWNGAPYQFSLERLRGKVDIELKDGRLLSIEPGLGRVLGIIAFSQWVKRLQLNFRDVYEEGLTFNSIKGRIHLADGIASTANLEVDAVPAKITLSGNANLNDKTLDQQVRVVPKSSDAVPIAGTIVGRLAGLIAKAVTKDYQEGFFFGSQYRIIGSWEEPQIIPLREGDGLFNKTWQGLTDFPWTENSD</sequence>
<proteinExistence type="predicted"/>
<accession>A0A4P9UTP6</accession>
<evidence type="ECO:0000259" key="2">
    <source>
        <dbReference type="Pfam" id="PF13116"/>
    </source>
</evidence>
<dbReference type="Pfam" id="PF13116">
    <property type="entry name" value="YhdP"/>
    <property type="match status" value="1"/>
</dbReference>
<keyword evidence="4" id="KW-1185">Reference proteome</keyword>
<organism evidence="3 4">
    <name type="scientific">Methylotuvimicrobium buryatense</name>
    <name type="common">Methylomicrobium buryatense</name>
    <dbReference type="NCBI Taxonomy" id="95641"/>
    <lineage>
        <taxon>Bacteria</taxon>
        <taxon>Pseudomonadati</taxon>
        <taxon>Pseudomonadota</taxon>
        <taxon>Gammaproteobacteria</taxon>
        <taxon>Methylococcales</taxon>
        <taxon>Methylococcaceae</taxon>
        <taxon>Methylotuvimicrobium</taxon>
    </lineage>
</organism>
<keyword evidence="1" id="KW-0472">Membrane</keyword>
<protein>
    <submittedName>
        <fullName evidence="3">TIGR02099 family protein</fullName>
    </submittedName>
</protein>
<evidence type="ECO:0000313" key="3">
    <source>
        <dbReference type="EMBL" id="QCW83973.1"/>
    </source>
</evidence>
<feature type="transmembrane region" description="Helical" evidence="1">
    <location>
        <begin position="12"/>
        <end position="31"/>
    </location>
</feature>
<dbReference type="KEGG" id="mbur:EQU24_18295"/>
<feature type="domain" description="YhdP central" evidence="2">
    <location>
        <begin position="6"/>
        <end position="1245"/>
    </location>
</feature>